<evidence type="ECO:0000256" key="1">
    <source>
        <dbReference type="ARBA" id="ARBA00022801"/>
    </source>
</evidence>
<organism evidence="7">
    <name type="scientific">hydrothermal vent metagenome</name>
    <dbReference type="NCBI Taxonomy" id="652676"/>
    <lineage>
        <taxon>unclassified sequences</taxon>
        <taxon>metagenomes</taxon>
        <taxon>ecological metagenomes</taxon>
    </lineage>
</organism>
<comment type="catalytic activity">
    <reaction evidence="3">
        <text>[protein]-L-glutamate 5-O-methyl ester + H2O = L-glutamyl-[protein] + methanol + H(+)</text>
        <dbReference type="Rhea" id="RHEA:23236"/>
        <dbReference type="Rhea" id="RHEA-COMP:10208"/>
        <dbReference type="Rhea" id="RHEA-COMP:10311"/>
        <dbReference type="ChEBI" id="CHEBI:15377"/>
        <dbReference type="ChEBI" id="CHEBI:15378"/>
        <dbReference type="ChEBI" id="CHEBI:17790"/>
        <dbReference type="ChEBI" id="CHEBI:29973"/>
        <dbReference type="ChEBI" id="CHEBI:82795"/>
        <dbReference type="EC" id="3.1.1.61"/>
    </reaction>
</comment>
<dbReference type="EC" id="3.1.1.61" evidence="2"/>
<dbReference type="InterPro" id="IPR008248">
    <property type="entry name" value="CheB-like"/>
</dbReference>
<dbReference type="AlphaFoldDB" id="A0A3B0XR95"/>
<dbReference type="CDD" id="cd16432">
    <property type="entry name" value="CheB_Rec"/>
    <property type="match status" value="1"/>
</dbReference>
<feature type="domain" description="Response regulatory" evidence="5">
    <location>
        <begin position="4"/>
        <end position="121"/>
    </location>
</feature>
<feature type="domain" description="CheB-type methylesterase" evidence="6">
    <location>
        <begin position="190"/>
        <end position="355"/>
    </location>
</feature>
<evidence type="ECO:0000259" key="6">
    <source>
        <dbReference type="PROSITE" id="PS50122"/>
    </source>
</evidence>
<dbReference type="EMBL" id="UOFG01000280">
    <property type="protein sequence ID" value="VAW66633.1"/>
    <property type="molecule type" value="Genomic_DNA"/>
</dbReference>
<dbReference type="Pfam" id="PF00072">
    <property type="entry name" value="Response_reg"/>
    <property type="match status" value="1"/>
</dbReference>
<keyword evidence="1 7" id="KW-0378">Hydrolase</keyword>
<gene>
    <name evidence="7" type="ORF">MNBD_GAMMA11-2288</name>
</gene>
<dbReference type="GO" id="GO:0006935">
    <property type="term" value="P:chemotaxis"/>
    <property type="evidence" value="ECO:0007669"/>
    <property type="project" value="InterPro"/>
</dbReference>
<dbReference type="Pfam" id="PF01339">
    <property type="entry name" value="CheB_methylest"/>
    <property type="match status" value="1"/>
</dbReference>
<feature type="region of interest" description="Disordered" evidence="4">
    <location>
        <begin position="140"/>
        <end position="170"/>
    </location>
</feature>
<proteinExistence type="inferred from homology"/>
<dbReference type="SUPFAM" id="SSF52738">
    <property type="entry name" value="Methylesterase CheB, C-terminal domain"/>
    <property type="match status" value="1"/>
</dbReference>
<reference evidence="7" key="1">
    <citation type="submission" date="2018-06" db="EMBL/GenBank/DDBJ databases">
        <authorList>
            <person name="Zhirakovskaya E."/>
        </authorList>
    </citation>
    <scope>NUCLEOTIDE SEQUENCE</scope>
</reference>
<evidence type="ECO:0000259" key="5">
    <source>
        <dbReference type="PROSITE" id="PS50110"/>
    </source>
</evidence>
<protein>
    <recommendedName>
        <fullName evidence="2">protein-glutamate methylesterase</fullName>
        <ecNumber evidence="2">3.1.1.61</ecNumber>
    </recommendedName>
</protein>
<evidence type="ECO:0000256" key="3">
    <source>
        <dbReference type="ARBA" id="ARBA00048267"/>
    </source>
</evidence>
<dbReference type="SMART" id="SM00448">
    <property type="entry name" value="REC"/>
    <property type="match status" value="1"/>
</dbReference>
<dbReference type="GO" id="GO:0008984">
    <property type="term" value="F:protein-glutamate methylesterase activity"/>
    <property type="evidence" value="ECO:0007669"/>
    <property type="project" value="UniProtKB-EC"/>
</dbReference>
<dbReference type="PROSITE" id="PS50122">
    <property type="entry name" value="CHEB"/>
    <property type="match status" value="1"/>
</dbReference>
<dbReference type="PIRSF" id="PIRSF000876">
    <property type="entry name" value="RR_chemtxs_CheB"/>
    <property type="match status" value="1"/>
</dbReference>
<dbReference type="InterPro" id="IPR000673">
    <property type="entry name" value="Sig_transdc_resp-reg_Me-estase"/>
</dbReference>
<dbReference type="NCBIfam" id="NF001965">
    <property type="entry name" value="PRK00742.1"/>
    <property type="match status" value="1"/>
</dbReference>
<evidence type="ECO:0000256" key="4">
    <source>
        <dbReference type="SAM" id="MobiDB-lite"/>
    </source>
</evidence>
<dbReference type="GO" id="GO:0000156">
    <property type="term" value="F:phosphorelay response regulator activity"/>
    <property type="evidence" value="ECO:0007669"/>
    <property type="project" value="InterPro"/>
</dbReference>
<dbReference type="PROSITE" id="PS50110">
    <property type="entry name" value="RESPONSE_REGULATORY"/>
    <property type="match status" value="1"/>
</dbReference>
<dbReference type="PANTHER" id="PTHR42872:SF3">
    <property type="entry name" value="PROTEIN-GLUTAMATE METHYLESTERASE_PROTEIN-GLUTAMINE GLUTAMINASE 1"/>
    <property type="match status" value="1"/>
</dbReference>
<evidence type="ECO:0000313" key="7">
    <source>
        <dbReference type="EMBL" id="VAW66633.1"/>
    </source>
</evidence>
<dbReference type="SUPFAM" id="SSF52172">
    <property type="entry name" value="CheY-like"/>
    <property type="match status" value="1"/>
</dbReference>
<dbReference type="Gene3D" id="3.40.50.2300">
    <property type="match status" value="1"/>
</dbReference>
<dbReference type="InterPro" id="IPR035909">
    <property type="entry name" value="CheB_C"/>
</dbReference>
<name>A0A3B0XR95_9ZZZZ</name>
<dbReference type="PANTHER" id="PTHR42872">
    <property type="entry name" value="PROTEIN-GLUTAMATE METHYLESTERASE/PROTEIN-GLUTAMINE GLUTAMINASE"/>
    <property type="match status" value="1"/>
</dbReference>
<sequence>MAIRVLIVDDSGFFRRRLTEILSSDPLIEVVETAVDGKDAVAKARSCRPDVITMDIEMPIMNGIEATRAIMQQQSTPVIMFSSLTYDGAQATLNALEAGAVDFLPKRFDDISNDKAEARNILCSRIKALAAPVARPMTISGRSAQSRTAGGTTLRQAKISPERGSSPVLRATGANADVTGTTGRGGKAFTPSNYDVVAIGTSTGGPVALQEVLVQLPDSFPLPILLVQHMPPRFTEAFAARLNQLCKIEVREAKQGDVLQPGLALLAPGGMQMKLEKRAGRLRIQIEEESDPAQNYKPCVDTTFNTVSNVLGSRVLGIILTGMGADGRNACTNMKNLGATIWAQDEASSIIYGMPGAVADIAEQILSLKNIGRKLASNT</sequence>
<dbReference type="Gene3D" id="3.40.50.180">
    <property type="entry name" value="Methylesterase CheB, C-terminal domain"/>
    <property type="match status" value="1"/>
</dbReference>
<evidence type="ECO:0000256" key="2">
    <source>
        <dbReference type="ARBA" id="ARBA00039140"/>
    </source>
</evidence>
<dbReference type="CDD" id="cd17541">
    <property type="entry name" value="REC_CheB-like"/>
    <property type="match status" value="1"/>
</dbReference>
<feature type="compositionally biased region" description="Polar residues" evidence="4">
    <location>
        <begin position="140"/>
        <end position="155"/>
    </location>
</feature>
<dbReference type="HAMAP" id="MF_00099">
    <property type="entry name" value="CheB_chemtxs"/>
    <property type="match status" value="1"/>
</dbReference>
<dbReference type="InterPro" id="IPR001789">
    <property type="entry name" value="Sig_transdc_resp-reg_receiver"/>
</dbReference>
<dbReference type="GO" id="GO:0005737">
    <property type="term" value="C:cytoplasm"/>
    <property type="evidence" value="ECO:0007669"/>
    <property type="project" value="InterPro"/>
</dbReference>
<accession>A0A3B0XR95</accession>
<dbReference type="InterPro" id="IPR011006">
    <property type="entry name" value="CheY-like_superfamily"/>
</dbReference>